<keyword evidence="2" id="KW-1003">Cell membrane</keyword>
<evidence type="ECO:0000256" key="3">
    <source>
        <dbReference type="ARBA" id="ARBA00022692"/>
    </source>
</evidence>
<accession>A0A1E5G8X0</accession>
<keyword evidence="3 7" id="KW-0812">Transmembrane</keyword>
<dbReference type="RefSeq" id="WP_069664781.1">
    <property type="nucleotide sequence ID" value="NZ_JBHUJJ010000001.1"/>
</dbReference>
<dbReference type="OrthoDB" id="9770036at2"/>
<keyword evidence="11" id="KW-1185">Reference proteome</keyword>
<dbReference type="Proteomes" id="UP000095094">
    <property type="component" value="Unassembled WGS sequence"/>
</dbReference>
<evidence type="ECO:0000256" key="2">
    <source>
        <dbReference type="ARBA" id="ARBA00022475"/>
    </source>
</evidence>
<organism evidence="10 11">
    <name type="scientific">Enterococcus termitis</name>
    <dbReference type="NCBI Taxonomy" id="332950"/>
    <lineage>
        <taxon>Bacteria</taxon>
        <taxon>Bacillati</taxon>
        <taxon>Bacillota</taxon>
        <taxon>Bacilli</taxon>
        <taxon>Lactobacillales</taxon>
        <taxon>Enterococcaceae</taxon>
        <taxon>Enterococcus</taxon>
    </lineage>
</organism>
<feature type="transmembrane region" description="Helical" evidence="7">
    <location>
        <begin position="21"/>
        <end position="45"/>
    </location>
</feature>
<dbReference type="AlphaFoldDB" id="A0A1E5G8X0"/>
<comment type="subcellular location">
    <subcellularLocation>
        <location evidence="1">Cell membrane</location>
        <topology evidence="1">Multi-pass membrane protein</topology>
    </subcellularLocation>
</comment>
<proteinExistence type="inferred from homology"/>
<feature type="transmembrane region" description="Helical" evidence="7">
    <location>
        <begin position="388"/>
        <end position="408"/>
    </location>
</feature>
<name>A0A1E5G8X0_9ENTE</name>
<dbReference type="Pfam" id="PF12704">
    <property type="entry name" value="MacB_PCD"/>
    <property type="match status" value="1"/>
</dbReference>
<comment type="caution">
    <text evidence="10">The sequence shown here is derived from an EMBL/GenBank/DDBJ whole genome shotgun (WGS) entry which is preliminary data.</text>
</comment>
<sequence length="427" mass="45745">MKFSDILKSASSNLLRNKGRTILTIVAIFIGAFTISLTTGVNIGVNDYIDKQVGSVGGENQIIIQPKVSGSFGEDGEPQKYDAEKKTSTMQQYEALDSKDVEKVKKIKGIKNVVPMKSFTIDYVSGANNEKYVFPASETMDTLNIDLEAGKELNQKTSDFEVNLAPEYVKSLGFKSNKDAVGKVMKIAVSSSATKEEKIIEAKIVGVRNTSLIQGGMSLVNNALVDEITKINEDGLPKAMTGQYGAMIGEMKKDVTADDITKIKERLDKAGYAGQTIEDQIGMIRNVINAITGVLTMFGAIALLAASFGIINTLYMSVQERTREIGLMKAMGLGSGKVFTIFSVEAALIGFLGSLLGILGAVGVGGLINQIAADSFLKSLTGFTLIQFSPMSSGVIILVIMGIAFLAGTLPARRAAKLDPIESLRYE</sequence>
<dbReference type="Pfam" id="PF02687">
    <property type="entry name" value="FtsX"/>
    <property type="match status" value="1"/>
</dbReference>
<comment type="similarity">
    <text evidence="6">Belongs to the ABC-4 integral membrane protein family.</text>
</comment>
<reference evidence="11" key="1">
    <citation type="submission" date="2016-09" db="EMBL/GenBank/DDBJ databases">
        <authorList>
            <person name="Gulvik C.A."/>
        </authorList>
    </citation>
    <scope>NUCLEOTIDE SEQUENCE [LARGE SCALE GENOMIC DNA]</scope>
    <source>
        <strain evidence="11">LMG 8895</strain>
    </source>
</reference>
<feature type="domain" description="ABC3 transporter permease C-terminal" evidence="8">
    <location>
        <begin position="297"/>
        <end position="420"/>
    </location>
</feature>
<dbReference type="InterPro" id="IPR025857">
    <property type="entry name" value="MacB_PCD"/>
</dbReference>
<dbReference type="PANTHER" id="PTHR30572">
    <property type="entry name" value="MEMBRANE COMPONENT OF TRANSPORTER-RELATED"/>
    <property type="match status" value="1"/>
</dbReference>
<gene>
    <name evidence="10" type="ORF">BCR25_10990</name>
</gene>
<evidence type="ECO:0000259" key="9">
    <source>
        <dbReference type="Pfam" id="PF12704"/>
    </source>
</evidence>
<dbReference type="PANTHER" id="PTHR30572:SF4">
    <property type="entry name" value="ABC TRANSPORTER PERMEASE YTRF"/>
    <property type="match status" value="1"/>
</dbReference>
<feature type="domain" description="MacB-like periplasmic core" evidence="9">
    <location>
        <begin position="21"/>
        <end position="217"/>
    </location>
</feature>
<dbReference type="PATRIC" id="fig|332950.4.peg.3061"/>
<protein>
    <submittedName>
        <fullName evidence="10">Permease</fullName>
    </submittedName>
</protein>
<evidence type="ECO:0000256" key="6">
    <source>
        <dbReference type="ARBA" id="ARBA00038076"/>
    </source>
</evidence>
<evidence type="ECO:0000259" key="8">
    <source>
        <dbReference type="Pfam" id="PF02687"/>
    </source>
</evidence>
<evidence type="ECO:0000256" key="1">
    <source>
        <dbReference type="ARBA" id="ARBA00004651"/>
    </source>
</evidence>
<keyword evidence="4 7" id="KW-1133">Transmembrane helix</keyword>
<evidence type="ECO:0000256" key="7">
    <source>
        <dbReference type="SAM" id="Phobius"/>
    </source>
</evidence>
<evidence type="ECO:0000256" key="5">
    <source>
        <dbReference type="ARBA" id="ARBA00023136"/>
    </source>
</evidence>
<evidence type="ECO:0000313" key="10">
    <source>
        <dbReference type="EMBL" id="OEG09091.1"/>
    </source>
</evidence>
<feature type="transmembrane region" description="Helical" evidence="7">
    <location>
        <begin position="339"/>
        <end position="368"/>
    </location>
</feature>
<dbReference type="GO" id="GO:0005886">
    <property type="term" value="C:plasma membrane"/>
    <property type="evidence" value="ECO:0007669"/>
    <property type="project" value="UniProtKB-SubCell"/>
</dbReference>
<dbReference type="EMBL" id="MIJY01000045">
    <property type="protein sequence ID" value="OEG09091.1"/>
    <property type="molecule type" value="Genomic_DNA"/>
</dbReference>
<evidence type="ECO:0000256" key="4">
    <source>
        <dbReference type="ARBA" id="ARBA00022989"/>
    </source>
</evidence>
<keyword evidence="5 7" id="KW-0472">Membrane</keyword>
<dbReference type="InterPro" id="IPR003838">
    <property type="entry name" value="ABC3_permease_C"/>
</dbReference>
<dbReference type="GO" id="GO:0022857">
    <property type="term" value="F:transmembrane transporter activity"/>
    <property type="evidence" value="ECO:0007669"/>
    <property type="project" value="TreeGrafter"/>
</dbReference>
<evidence type="ECO:0000313" key="11">
    <source>
        <dbReference type="Proteomes" id="UP000095094"/>
    </source>
</evidence>
<feature type="transmembrane region" description="Helical" evidence="7">
    <location>
        <begin position="294"/>
        <end position="318"/>
    </location>
</feature>
<dbReference type="InterPro" id="IPR050250">
    <property type="entry name" value="Macrolide_Exporter_MacB"/>
</dbReference>